<dbReference type="PANTHER" id="PTHR30469:SF33">
    <property type="entry name" value="SLR1207 PROTEIN"/>
    <property type="match status" value="1"/>
</dbReference>
<keyword evidence="3" id="KW-1185">Reference proteome</keyword>
<organism evidence="2 3">
    <name type="scientific">Neolewinella antarctica</name>
    <dbReference type="NCBI Taxonomy" id="442734"/>
    <lineage>
        <taxon>Bacteria</taxon>
        <taxon>Pseudomonadati</taxon>
        <taxon>Bacteroidota</taxon>
        <taxon>Saprospiria</taxon>
        <taxon>Saprospirales</taxon>
        <taxon>Lewinellaceae</taxon>
        <taxon>Neolewinella</taxon>
    </lineage>
</organism>
<dbReference type="PANTHER" id="PTHR30469">
    <property type="entry name" value="MULTIDRUG RESISTANCE PROTEIN MDTA"/>
    <property type="match status" value="1"/>
</dbReference>
<evidence type="ECO:0000313" key="3">
    <source>
        <dbReference type="Proteomes" id="UP000770785"/>
    </source>
</evidence>
<dbReference type="Proteomes" id="UP000770785">
    <property type="component" value="Unassembled WGS sequence"/>
</dbReference>
<dbReference type="Gene3D" id="2.40.30.170">
    <property type="match status" value="1"/>
</dbReference>
<sequence>MKTVELFLLFLLLNGCAKETPGIHPGLTTITEAVYGTATVVPNEAYTVFSSVNGIIERSHLVEGALIEENDELFRISTDRAQLARKKATQNLARARESYRGDAAILKEMEDRLQSAAMSLTQDSLNYRRQGRLWRQNIGSKQAFEMTELKYKTTRSQIDELHRAYARTQRELADQFDLAGTDLEISGQQYAEYVTHAKMGGTVYEVLVREGESVTTQTPVARIGSTDDFILELLIDEVDIPKVLIGQNVVVILDAYRDEPYKAVITRILPHKDDRSQTFTVEASFTKSPKQLYDGLSGEANVIISRRENTLILPTEFIGPDNQVFTADGAQSVVTGISDLRYTEIISGLDTNALVYQPE</sequence>
<gene>
    <name evidence="2" type="ORF">GGR27_001078</name>
</gene>
<evidence type="ECO:0000313" key="2">
    <source>
        <dbReference type="EMBL" id="NJC25597.1"/>
    </source>
</evidence>
<comment type="caution">
    <text evidence="2">The sequence shown here is derived from an EMBL/GenBank/DDBJ whole genome shotgun (WGS) entry which is preliminary data.</text>
</comment>
<name>A0ABX0X8U6_9BACT</name>
<dbReference type="Gene3D" id="6.10.140.1990">
    <property type="match status" value="1"/>
</dbReference>
<evidence type="ECO:0000256" key="1">
    <source>
        <dbReference type="ARBA" id="ARBA00023054"/>
    </source>
</evidence>
<reference evidence="2 3" key="1">
    <citation type="submission" date="2020-03" db="EMBL/GenBank/DDBJ databases">
        <title>Genomic Encyclopedia of Type Strains, Phase IV (KMG-IV): sequencing the most valuable type-strain genomes for metagenomic binning, comparative biology and taxonomic classification.</title>
        <authorList>
            <person name="Goeker M."/>
        </authorList>
    </citation>
    <scope>NUCLEOTIDE SEQUENCE [LARGE SCALE GENOMIC DNA]</scope>
    <source>
        <strain evidence="2 3">DSM 105096</strain>
    </source>
</reference>
<dbReference type="RefSeq" id="WP_168036345.1">
    <property type="nucleotide sequence ID" value="NZ_JAATJH010000001.1"/>
</dbReference>
<proteinExistence type="predicted"/>
<dbReference type="Gene3D" id="2.40.50.100">
    <property type="match status" value="1"/>
</dbReference>
<keyword evidence="1" id="KW-0175">Coiled coil</keyword>
<accession>A0ABX0X8U6</accession>
<dbReference type="EMBL" id="JAATJH010000001">
    <property type="protein sequence ID" value="NJC25597.1"/>
    <property type="molecule type" value="Genomic_DNA"/>
</dbReference>
<dbReference type="SUPFAM" id="SSF111369">
    <property type="entry name" value="HlyD-like secretion proteins"/>
    <property type="match status" value="1"/>
</dbReference>
<protein>
    <submittedName>
        <fullName evidence="2">HlyD family secretion protein</fullName>
    </submittedName>
</protein>
<dbReference type="InterPro" id="IPR030190">
    <property type="entry name" value="MacA_alpha-hairpin_sf"/>
</dbReference>